<dbReference type="Proteomes" id="UP000198824">
    <property type="component" value="Unassembled WGS sequence"/>
</dbReference>
<gene>
    <name evidence="2" type="ORF">SAMN05192580_1388</name>
</gene>
<sequence>MSAHVPKSLFDYGRHRFDVAVECRSCGRVSVFETRDVILHYQAHGWSVALPLDASHFVCRCRSRDVLARATPIEARPRDLPPPRPVLRPLYSKPGRHSG</sequence>
<name>A0A1I6K6R7_9SPHN</name>
<dbReference type="RefSeq" id="WP_093312688.1">
    <property type="nucleotide sequence ID" value="NZ_FOZG01000001.1"/>
</dbReference>
<dbReference type="STRING" id="1166337.SAMN05192580_1388"/>
<accession>A0A1I6K6R7</accession>
<feature type="region of interest" description="Disordered" evidence="1">
    <location>
        <begin position="74"/>
        <end position="99"/>
    </location>
</feature>
<evidence type="ECO:0000313" key="2">
    <source>
        <dbReference type="EMBL" id="SFR86919.1"/>
    </source>
</evidence>
<keyword evidence="3" id="KW-1185">Reference proteome</keyword>
<dbReference type="EMBL" id="FOZG01000001">
    <property type="protein sequence ID" value="SFR86919.1"/>
    <property type="molecule type" value="Genomic_DNA"/>
</dbReference>
<proteinExistence type="predicted"/>
<organism evidence="2 3">
    <name type="scientific">Sphingomonas jatrophae</name>
    <dbReference type="NCBI Taxonomy" id="1166337"/>
    <lineage>
        <taxon>Bacteria</taxon>
        <taxon>Pseudomonadati</taxon>
        <taxon>Pseudomonadota</taxon>
        <taxon>Alphaproteobacteria</taxon>
        <taxon>Sphingomonadales</taxon>
        <taxon>Sphingomonadaceae</taxon>
        <taxon>Sphingomonas</taxon>
    </lineage>
</organism>
<reference evidence="2 3" key="1">
    <citation type="submission" date="2016-10" db="EMBL/GenBank/DDBJ databases">
        <authorList>
            <person name="de Groot N.N."/>
        </authorList>
    </citation>
    <scope>NUCLEOTIDE SEQUENCE [LARGE SCALE GENOMIC DNA]</scope>
    <source>
        <strain evidence="2 3">S5-249</strain>
    </source>
</reference>
<dbReference type="AlphaFoldDB" id="A0A1I6K6R7"/>
<protein>
    <submittedName>
        <fullName evidence="2">Uncharacterized protein</fullName>
    </submittedName>
</protein>
<dbReference type="OrthoDB" id="7560532at2"/>
<evidence type="ECO:0000313" key="3">
    <source>
        <dbReference type="Proteomes" id="UP000198824"/>
    </source>
</evidence>
<evidence type="ECO:0000256" key="1">
    <source>
        <dbReference type="SAM" id="MobiDB-lite"/>
    </source>
</evidence>